<dbReference type="PANTHER" id="PTHR11715:SF3">
    <property type="entry name" value="GLYCINE CLEAVAGE SYSTEM H PROTEIN-RELATED"/>
    <property type="match status" value="1"/>
</dbReference>
<evidence type="ECO:0000313" key="3">
    <source>
        <dbReference type="Proteomes" id="UP000676386"/>
    </source>
</evidence>
<keyword evidence="1" id="KW-0450">Lipoyl</keyword>
<evidence type="ECO:0000313" key="2">
    <source>
        <dbReference type="EMBL" id="MBS0030717.1"/>
    </source>
</evidence>
<dbReference type="InterPro" id="IPR002930">
    <property type="entry name" value="GCV_H"/>
</dbReference>
<dbReference type="Proteomes" id="UP000676386">
    <property type="component" value="Unassembled WGS sequence"/>
</dbReference>
<reference evidence="2 3" key="1">
    <citation type="submission" date="2021-04" db="EMBL/GenBank/DDBJ databases">
        <title>Chitinophaga sp. nov., isolated from the rhizosphere soil.</title>
        <authorList>
            <person name="He S."/>
        </authorList>
    </citation>
    <scope>NUCLEOTIDE SEQUENCE [LARGE SCALE GENOMIC DNA]</scope>
    <source>
        <strain evidence="2 3">2R12</strain>
    </source>
</reference>
<accession>A0ABS5J8G9</accession>
<organism evidence="2 3">
    <name type="scientific">Chitinophaga hostae</name>
    <dbReference type="NCBI Taxonomy" id="2831022"/>
    <lineage>
        <taxon>Bacteria</taxon>
        <taxon>Pseudomonadati</taxon>
        <taxon>Bacteroidota</taxon>
        <taxon>Chitinophagia</taxon>
        <taxon>Chitinophagales</taxon>
        <taxon>Chitinophagaceae</taxon>
        <taxon>Chitinophaga</taxon>
    </lineage>
</organism>
<dbReference type="InterPro" id="IPR011053">
    <property type="entry name" value="Single_hybrid_motif"/>
</dbReference>
<proteinExistence type="predicted"/>
<dbReference type="EMBL" id="JAGTXB010000017">
    <property type="protein sequence ID" value="MBS0030717.1"/>
    <property type="molecule type" value="Genomic_DNA"/>
</dbReference>
<name>A0ABS5J8G9_9BACT</name>
<dbReference type="InterPro" id="IPR033753">
    <property type="entry name" value="GCV_H/Fam206"/>
</dbReference>
<gene>
    <name evidence="2" type="ORF">KE626_25550</name>
</gene>
<sequence>MKISTISRPRINFTNNHEWIDFNGSVGFVGVSAHRLKGIKNIVNIKWSNQKGVIDQGTLVAEIHTADQIIPVHAPLSCRYLGQNQKLSGNLNLVLESPQDNGWIFFVAPLKFYSQIPLLSPENYQKLIRAEIPAEKTH</sequence>
<dbReference type="Gene3D" id="2.40.50.100">
    <property type="match status" value="1"/>
</dbReference>
<comment type="caution">
    <text evidence="2">The sequence shown here is derived from an EMBL/GenBank/DDBJ whole genome shotgun (WGS) entry which is preliminary data.</text>
</comment>
<dbReference type="PANTHER" id="PTHR11715">
    <property type="entry name" value="GLYCINE CLEAVAGE SYSTEM H PROTEIN"/>
    <property type="match status" value="1"/>
</dbReference>
<protein>
    <recommendedName>
        <fullName evidence="4">Glycine cleavage system H protein</fullName>
    </recommendedName>
</protein>
<evidence type="ECO:0008006" key="4">
    <source>
        <dbReference type="Google" id="ProtNLM"/>
    </source>
</evidence>
<evidence type="ECO:0000256" key="1">
    <source>
        <dbReference type="ARBA" id="ARBA00022823"/>
    </source>
</evidence>
<dbReference type="Pfam" id="PF01597">
    <property type="entry name" value="GCV_H"/>
    <property type="match status" value="1"/>
</dbReference>
<dbReference type="RefSeq" id="WP_211975857.1">
    <property type="nucleotide sequence ID" value="NZ_CBFHAM010000035.1"/>
</dbReference>
<dbReference type="SUPFAM" id="SSF51230">
    <property type="entry name" value="Single hybrid motif"/>
    <property type="match status" value="1"/>
</dbReference>
<keyword evidence="3" id="KW-1185">Reference proteome</keyword>